<dbReference type="AlphaFoldDB" id="A0A918D393"/>
<gene>
    <name evidence="1" type="ORF">GCM10007971_25470</name>
</gene>
<protein>
    <submittedName>
        <fullName evidence="1">Uncharacterized protein</fullName>
    </submittedName>
</protein>
<dbReference type="EMBL" id="BMOS01000018">
    <property type="protein sequence ID" value="GGN60940.1"/>
    <property type="molecule type" value="Genomic_DNA"/>
</dbReference>
<dbReference type="Proteomes" id="UP000624041">
    <property type="component" value="Unassembled WGS sequence"/>
</dbReference>
<accession>A0A918D393</accession>
<evidence type="ECO:0000313" key="2">
    <source>
        <dbReference type="Proteomes" id="UP000624041"/>
    </source>
</evidence>
<sequence>MLLSGEIISGEFDGNANEFSIQKVKHFTTQTTINEKQLKSLYHYLKKHQDDAEGHVITLYDQLPIRLNREEISLLAGDLEKVQEMYLDTF</sequence>
<organism evidence="1 2">
    <name type="scientific">Oceanobacillus indicireducens</name>
    <dbReference type="NCBI Taxonomy" id="1004261"/>
    <lineage>
        <taxon>Bacteria</taxon>
        <taxon>Bacillati</taxon>
        <taxon>Bacillota</taxon>
        <taxon>Bacilli</taxon>
        <taxon>Bacillales</taxon>
        <taxon>Bacillaceae</taxon>
        <taxon>Oceanobacillus</taxon>
    </lineage>
</organism>
<comment type="caution">
    <text evidence="1">The sequence shown here is derived from an EMBL/GenBank/DDBJ whole genome shotgun (WGS) entry which is preliminary data.</text>
</comment>
<evidence type="ECO:0000313" key="1">
    <source>
        <dbReference type="EMBL" id="GGN60940.1"/>
    </source>
</evidence>
<dbReference type="RefSeq" id="WP_156856534.1">
    <property type="nucleotide sequence ID" value="NZ_BMOS01000018.1"/>
</dbReference>
<reference evidence="1" key="2">
    <citation type="submission" date="2020-09" db="EMBL/GenBank/DDBJ databases">
        <authorList>
            <person name="Sun Q."/>
            <person name="Ohkuma M."/>
        </authorList>
    </citation>
    <scope>NUCLEOTIDE SEQUENCE</scope>
    <source>
        <strain evidence="1">JCM 17251</strain>
    </source>
</reference>
<keyword evidence="2" id="KW-1185">Reference proteome</keyword>
<name>A0A918D393_9BACI</name>
<proteinExistence type="predicted"/>
<reference evidence="1" key="1">
    <citation type="journal article" date="2014" name="Int. J. Syst. Evol. Microbiol.">
        <title>Complete genome sequence of Corynebacterium casei LMG S-19264T (=DSM 44701T), isolated from a smear-ripened cheese.</title>
        <authorList>
            <consortium name="US DOE Joint Genome Institute (JGI-PGF)"/>
            <person name="Walter F."/>
            <person name="Albersmeier A."/>
            <person name="Kalinowski J."/>
            <person name="Ruckert C."/>
        </authorList>
    </citation>
    <scope>NUCLEOTIDE SEQUENCE</scope>
    <source>
        <strain evidence="1">JCM 17251</strain>
    </source>
</reference>